<feature type="compositionally biased region" description="Basic and acidic residues" evidence="1">
    <location>
        <begin position="169"/>
        <end position="197"/>
    </location>
</feature>
<evidence type="ECO:0000313" key="6">
    <source>
        <dbReference type="Proteomes" id="UP000594262"/>
    </source>
</evidence>
<name>A0A7M5X8S8_9CNID</name>
<dbReference type="InterPro" id="IPR052566">
    <property type="entry name" value="Non-lysos_glucosylceramidase"/>
</dbReference>
<accession>A0A7M5X8S8</accession>
<dbReference type="GO" id="GO:0005975">
    <property type="term" value="P:carbohydrate metabolic process"/>
    <property type="evidence" value="ECO:0007669"/>
    <property type="project" value="InterPro"/>
</dbReference>
<evidence type="ECO:0000259" key="4">
    <source>
        <dbReference type="Pfam" id="PF14295"/>
    </source>
</evidence>
<dbReference type="SUPFAM" id="SSF48208">
    <property type="entry name" value="Six-hairpin glycosidases"/>
    <property type="match status" value="1"/>
</dbReference>
<evidence type="ECO:0000259" key="2">
    <source>
        <dbReference type="Pfam" id="PF04685"/>
    </source>
</evidence>
<feature type="compositionally biased region" description="Basic and acidic residues" evidence="1">
    <location>
        <begin position="280"/>
        <end position="318"/>
    </location>
</feature>
<feature type="compositionally biased region" description="Basic and acidic residues" evidence="1">
    <location>
        <begin position="237"/>
        <end position="263"/>
    </location>
</feature>
<feature type="region of interest" description="Disordered" evidence="1">
    <location>
        <begin position="879"/>
        <end position="914"/>
    </location>
</feature>
<feature type="compositionally biased region" description="Polar residues" evidence="1">
    <location>
        <begin position="40"/>
        <end position="56"/>
    </location>
</feature>
<dbReference type="Pfam" id="PF14295">
    <property type="entry name" value="PAN_4"/>
    <property type="match status" value="1"/>
</dbReference>
<dbReference type="OrthoDB" id="6019299at2759"/>
<protein>
    <submittedName>
        <fullName evidence="5">Uncharacterized protein</fullName>
    </submittedName>
</protein>
<feature type="domain" description="Apple" evidence="4">
    <location>
        <begin position="420"/>
        <end position="481"/>
    </location>
</feature>
<evidence type="ECO:0000313" key="5">
    <source>
        <dbReference type="EnsemblMetazoa" id="CLYHEMP018577.1"/>
    </source>
</evidence>
<proteinExistence type="predicted"/>
<evidence type="ECO:0000256" key="1">
    <source>
        <dbReference type="SAM" id="MobiDB-lite"/>
    </source>
</evidence>
<dbReference type="GeneID" id="136818599"/>
<organism evidence="5 6">
    <name type="scientific">Clytia hemisphaerica</name>
    <dbReference type="NCBI Taxonomy" id="252671"/>
    <lineage>
        <taxon>Eukaryota</taxon>
        <taxon>Metazoa</taxon>
        <taxon>Cnidaria</taxon>
        <taxon>Hydrozoa</taxon>
        <taxon>Hydroidolina</taxon>
        <taxon>Leptothecata</taxon>
        <taxon>Obeliida</taxon>
        <taxon>Clytiidae</taxon>
        <taxon>Clytia</taxon>
    </lineage>
</organism>
<dbReference type="InterPro" id="IPR006775">
    <property type="entry name" value="GH116_catalytic"/>
</dbReference>
<feature type="compositionally biased region" description="Low complexity" evidence="1">
    <location>
        <begin position="198"/>
        <end position="215"/>
    </location>
</feature>
<dbReference type="Gene3D" id="3.50.4.10">
    <property type="entry name" value="Hepatocyte Growth Factor"/>
    <property type="match status" value="1"/>
</dbReference>
<sequence length="1426" mass="161045">MIKQNNISSNSNHNHLKAVNPNPLNTLSKHQQKQKDDTEPNQFKNADNTDSNHINTVPITQNVFTNVTNGSNLPLKPTNPGLNLEEHLNNFVSQKSVSKKIKQKHLKQKSARKKLSQHAKKLAKQNKRKVKWVKKQRKAKKQTKKQHAKAKKRDKKIKKHSDSTQPPKKIPESEYKEINSTEKNKASKNKDEDKADEGSASGDDSGKSESSSQGISKEKGKGAKITKITESEELEGSGEKDDDPKKNEKNNKEGAQDDKEHSTGEAVKNKGKIKIGDTNSNKEGENNGTKSDDKGDSTVEDPEKNKESNKEALKDISSKVENTQALGGGDKDQTSGQNERTKNLQKTLSRLRFMNGASGKVHTGQQFSYISQCGLYTEPQNVSLPQHSWVTKTYSPYFYLYEKPKDYEKCKPSDWMFGKDMRGSVFLSFEVKSLHGSNLTNNAKICEKYCCKEPRCQAWVVRFQDSATNNCPDKSFCCWLKNDIPPVEDYYLEGASVAGIVHRKHYRHPPTGMRSAVPLGGLGAGSFEMRADGTFHEWTIENQSPGGSAKLSKSALEKMFLGVRVQTGNATARSAILRTHSMREFENETVKSLEYFGAHPVSKFAIEMDDKKEVNMNLYAFSPFHPRDATESATPAVSFSLEVNNPSENEEIEVSFMLNIPFGYNEDTVRKGGNYQEADFTRAVTPSDCQRECAKRPDCQSWTTNGPNTCMLKDTIPLHSYDYGIVSGIRGDWDVKEGMLSCQRPGDSPQSGDITMYPLQTGTEDQSFVVTDNISKVWKNFKTHGQLNGNSTHTMKLNTTGLHGAASVTTKLKPKETKLLTIIFAWYFPNKDIADERVGNFYTNLFKSSSDVAKHFEGDLVSTVTDISNWHSSVFTPNGLSVSNNGTETPDADDFIKKSDGNDSEDDKEDKDSQTKCATTVNGVSTLPTCLQDLLVNSMSFLRTAMWFENGRWRQWEAFDCANLDPVHIDFHRIIPYMIFYPDLVKQLMFSWADHQLTNLENGMIQESLSQGCLEETSREGTAGGRQMTDVNVGFISQAYMVYQWTNDTDFFDQIYPYAKRATHWLIHRATKGSGLPYRKPDAYDLFELEKYDHSAYNSVLYLLALKAMKKMAEIRKDTATVNDVEKALERAQKLFEVEMWDQRKGFYHAWFDDEWGTPGWLMSDILYGQVWSYTLGLGELLDTDKMKKHLRKEVSRNDSPYGLKVLTKNEEVKQTEDTSIILGEEANSCKSLENITKTHSIWMSSSTDWSTLQLHLGTEPEEAMDQAIKSLDNYRSTLRDQWNIHGMTSSSHYGLDGLPWATSHYTLHLMLWHLPLALSGQQYNAPEGKIIFDPKYTPPYWLPFYTPSCMGNIEAKDTSAEKNSQTEIMYTINVSSGRCKFNKLQIAKSKYDGSVNIGEGDSLSWSVPKFSQEEKIKSMLNQLKH</sequence>
<dbReference type="Pfam" id="PF04685">
    <property type="entry name" value="DUF608"/>
    <property type="match status" value="1"/>
</dbReference>
<feature type="domain" description="Glycosyl-hydrolase family 116 catalytic region" evidence="2">
    <location>
        <begin position="1028"/>
        <end position="1196"/>
    </location>
</feature>
<reference evidence="5" key="1">
    <citation type="submission" date="2021-01" db="UniProtKB">
        <authorList>
            <consortium name="EnsemblMetazoa"/>
        </authorList>
    </citation>
    <scope>IDENTIFICATION</scope>
</reference>
<keyword evidence="6" id="KW-1185">Reference proteome</keyword>
<dbReference type="Proteomes" id="UP000594262">
    <property type="component" value="Unplaced"/>
</dbReference>
<dbReference type="InterPro" id="IPR003609">
    <property type="entry name" value="Pan_app"/>
</dbReference>
<dbReference type="PANTHER" id="PTHR12654:SF0">
    <property type="entry name" value="NON-LYSOSOMAL GLUCOSYLCERAMIDASE"/>
    <property type="match status" value="1"/>
</dbReference>
<feature type="region of interest" description="Disordered" evidence="1">
    <location>
        <begin position="95"/>
        <end position="341"/>
    </location>
</feature>
<dbReference type="GO" id="GO:0008422">
    <property type="term" value="F:beta-glucosidase activity"/>
    <property type="evidence" value="ECO:0007669"/>
    <property type="project" value="TreeGrafter"/>
</dbReference>
<dbReference type="InterPro" id="IPR024462">
    <property type="entry name" value="GH116_N"/>
</dbReference>
<dbReference type="Pfam" id="PF12215">
    <property type="entry name" value="Glyco_hydr_116N"/>
    <property type="match status" value="1"/>
</dbReference>
<feature type="region of interest" description="Disordered" evidence="1">
    <location>
        <begin position="1"/>
        <end position="56"/>
    </location>
</feature>
<feature type="domain" description="Glycosyl-hydrolase family 116 N-terminal" evidence="3">
    <location>
        <begin position="516"/>
        <end position="854"/>
    </location>
</feature>
<dbReference type="InterPro" id="IPR012341">
    <property type="entry name" value="6hp_glycosidase-like_sf"/>
</dbReference>
<feature type="compositionally biased region" description="Polar residues" evidence="1">
    <location>
        <begin position="879"/>
        <end position="888"/>
    </location>
</feature>
<dbReference type="EnsemblMetazoa" id="CLYHEMT018577.1">
    <property type="protein sequence ID" value="CLYHEMP018577.1"/>
    <property type="gene ID" value="CLYHEMG018577"/>
</dbReference>
<dbReference type="RefSeq" id="XP_066931032.1">
    <property type="nucleotide sequence ID" value="XM_067074931.1"/>
</dbReference>
<feature type="compositionally biased region" description="Low complexity" evidence="1">
    <location>
        <begin position="1"/>
        <end position="13"/>
    </location>
</feature>
<dbReference type="PANTHER" id="PTHR12654">
    <property type="entry name" value="BILE ACID BETA-GLUCOSIDASE-RELATED"/>
    <property type="match status" value="1"/>
</dbReference>
<feature type="compositionally biased region" description="Basic residues" evidence="1">
    <location>
        <begin position="97"/>
        <end position="159"/>
    </location>
</feature>
<dbReference type="Gene3D" id="1.50.10.10">
    <property type="match status" value="1"/>
</dbReference>
<evidence type="ECO:0000259" key="3">
    <source>
        <dbReference type="Pfam" id="PF12215"/>
    </source>
</evidence>
<dbReference type="InterPro" id="IPR008928">
    <property type="entry name" value="6-hairpin_glycosidase_sf"/>
</dbReference>